<dbReference type="PROSITE" id="PS00409">
    <property type="entry name" value="PROKAR_NTER_METHYL"/>
    <property type="match status" value="1"/>
</dbReference>
<dbReference type="EMBL" id="LCBC01000029">
    <property type="protein sequence ID" value="KKS02749.1"/>
    <property type="molecule type" value="Genomic_DNA"/>
</dbReference>
<protein>
    <submittedName>
        <fullName evidence="7">General secretion pathway protein G</fullName>
    </submittedName>
</protein>
<organism evidence="7 8">
    <name type="scientific">Candidatus Curtissbacteria bacterium GW2011_GWA2_41_24</name>
    <dbReference type="NCBI Taxonomy" id="1618411"/>
    <lineage>
        <taxon>Bacteria</taxon>
        <taxon>Candidatus Curtissiibacteriota</taxon>
    </lineage>
</organism>
<keyword evidence="5 6" id="KW-0472">Membrane</keyword>
<evidence type="ECO:0000256" key="5">
    <source>
        <dbReference type="ARBA" id="ARBA00023136"/>
    </source>
</evidence>
<dbReference type="GO" id="GO:0016020">
    <property type="term" value="C:membrane"/>
    <property type="evidence" value="ECO:0007669"/>
    <property type="project" value="UniProtKB-SubCell"/>
</dbReference>
<dbReference type="InterPro" id="IPR012902">
    <property type="entry name" value="N_methyl_site"/>
</dbReference>
<gene>
    <name evidence="7" type="ORF">UU56_C0029G0003</name>
</gene>
<keyword evidence="2" id="KW-0488">Methylation</keyword>
<evidence type="ECO:0000256" key="4">
    <source>
        <dbReference type="ARBA" id="ARBA00022989"/>
    </source>
</evidence>
<dbReference type="Proteomes" id="UP000034493">
    <property type="component" value="Unassembled WGS sequence"/>
</dbReference>
<dbReference type="NCBIfam" id="TIGR02532">
    <property type="entry name" value="IV_pilin_GFxxxE"/>
    <property type="match status" value="1"/>
</dbReference>
<dbReference type="SUPFAM" id="SSF54523">
    <property type="entry name" value="Pili subunits"/>
    <property type="match status" value="1"/>
</dbReference>
<dbReference type="GO" id="GO:0015627">
    <property type="term" value="C:type II protein secretion system complex"/>
    <property type="evidence" value="ECO:0007669"/>
    <property type="project" value="InterPro"/>
</dbReference>
<dbReference type="InterPro" id="IPR045584">
    <property type="entry name" value="Pilin-like"/>
</dbReference>
<evidence type="ECO:0000256" key="1">
    <source>
        <dbReference type="ARBA" id="ARBA00004167"/>
    </source>
</evidence>
<comment type="subcellular location">
    <subcellularLocation>
        <location evidence="1">Membrane</location>
        <topology evidence="1">Single-pass membrane protein</topology>
    </subcellularLocation>
</comment>
<keyword evidence="3 6" id="KW-0812">Transmembrane</keyword>
<reference evidence="7 8" key="1">
    <citation type="journal article" date="2015" name="Nature">
        <title>rRNA introns, odd ribosomes, and small enigmatic genomes across a large radiation of phyla.</title>
        <authorList>
            <person name="Brown C.T."/>
            <person name="Hug L.A."/>
            <person name="Thomas B.C."/>
            <person name="Sharon I."/>
            <person name="Castelle C.J."/>
            <person name="Singh A."/>
            <person name="Wilkins M.J."/>
            <person name="Williams K.H."/>
            <person name="Banfield J.F."/>
        </authorList>
    </citation>
    <scope>NUCLEOTIDE SEQUENCE [LARGE SCALE GENOMIC DNA]</scope>
</reference>
<proteinExistence type="predicted"/>
<name>A0A0G0VPA5_9BACT</name>
<comment type="caution">
    <text evidence="7">The sequence shown here is derived from an EMBL/GenBank/DDBJ whole genome shotgun (WGS) entry which is preliminary data.</text>
</comment>
<dbReference type="PANTHER" id="PTHR30093:SF44">
    <property type="entry name" value="TYPE II SECRETION SYSTEM CORE PROTEIN G"/>
    <property type="match status" value="1"/>
</dbReference>
<evidence type="ECO:0000256" key="6">
    <source>
        <dbReference type="SAM" id="Phobius"/>
    </source>
</evidence>
<dbReference type="Gene3D" id="3.30.700.10">
    <property type="entry name" value="Glycoprotein, Type 4 Pilin"/>
    <property type="match status" value="1"/>
</dbReference>
<accession>A0A0G0VPA5</accession>
<evidence type="ECO:0000313" key="8">
    <source>
        <dbReference type="Proteomes" id="UP000034493"/>
    </source>
</evidence>
<dbReference type="GO" id="GO:0015628">
    <property type="term" value="P:protein secretion by the type II secretion system"/>
    <property type="evidence" value="ECO:0007669"/>
    <property type="project" value="InterPro"/>
</dbReference>
<evidence type="ECO:0000256" key="3">
    <source>
        <dbReference type="ARBA" id="ARBA00022692"/>
    </source>
</evidence>
<evidence type="ECO:0000313" key="7">
    <source>
        <dbReference type="EMBL" id="KKS02749.1"/>
    </source>
</evidence>
<sequence length="171" mass="17768">MPKLTTKRGFTLIELLVVVAILGILVTISIAAFGGAQQKGRDSRRKSDLDALKKALELAKGDSTSSAYYPGCTTASPCLLPTIALLPALETTYIKKVPQDPSGGGSCTLGLAYCYDSLVTRGGATCTTSYCAGAYNLTACLENSTEPVGGNVTLVASTRCASTKLYTVTEP</sequence>
<dbReference type="PANTHER" id="PTHR30093">
    <property type="entry name" value="GENERAL SECRETION PATHWAY PROTEIN G"/>
    <property type="match status" value="1"/>
</dbReference>
<dbReference type="InterPro" id="IPR000983">
    <property type="entry name" value="Bac_GSPG_pilin"/>
</dbReference>
<dbReference type="Pfam" id="PF07963">
    <property type="entry name" value="N_methyl"/>
    <property type="match status" value="1"/>
</dbReference>
<evidence type="ECO:0000256" key="2">
    <source>
        <dbReference type="ARBA" id="ARBA00022481"/>
    </source>
</evidence>
<dbReference type="AlphaFoldDB" id="A0A0G0VPA5"/>
<feature type="transmembrane region" description="Helical" evidence="6">
    <location>
        <begin position="12"/>
        <end position="36"/>
    </location>
</feature>
<keyword evidence="4 6" id="KW-1133">Transmembrane helix</keyword>
<dbReference type="PRINTS" id="PR00813">
    <property type="entry name" value="BCTERIALGSPG"/>
</dbReference>